<dbReference type="GO" id="GO:0009073">
    <property type="term" value="P:aromatic amino acid family biosynthetic process"/>
    <property type="evidence" value="ECO:0007669"/>
    <property type="project" value="UniProtKB-KW"/>
</dbReference>
<dbReference type="GO" id="GO:0009423">
    <property type="term" value="P:chorismate biosynthetic process"/>
    <property type="evidence" value="ECO:0007669"/>
    <property type="project" value="UniProtKB-UniRule"/>
</dbReference>
<feature type="binding site" evidence="8">
    <location>
        <position position="249"/>
    </location>
    <ligand>
        <name>shikimate</name>
        <dbReference type="ChEBI" id="CHEBI:36208"/>
    </ligand>
</feature>
<comment type="catalytic activity">
    <reaction evidence="7 8">
        <text>shikimate + NADP(+) = 3-dehydroshikimate + NADPH + H(+)</text>
        <dbReference type="Rhea" id="RHEA:17737"/>
        <dbReference type="ChEBI" id="CHEBI:15378"/>
        <dbReference type="ChEBI" id="CHEBI:16630"/>
        <dbReference type="ChEBI" id="CHEBI:36208"/>
        <dbReference type="ChEBI" id="CHEBI:57783"/>
        <dbReference type="ChEBI" id="CHEBI:58349"/>
        <dbReference type="EC" id="1.1.1.25"/>
    </reaction>
</comment>
<proteinExistence type="inferred from homology"/>
<dbReference type="PANTHER" id="PTHR21089">
    <property type="entry name" value="SHIKIMATE DEHYDROGENASE"/>
    <property type="match status" value="1"/>
</dbReference>
<feature type="binding site" evidence="8">
    <location>
        <position position="89"/>
    </location>
    <ligand>
        <name>shikimate</name>
        <dbReference type="ChEBI" id="CHEBI:36208"/>
    </ligand>
</feature>
<dbReference type="Pfam" id="PF08501">
    <property type="entry name" value="Shikimate_dh_N"/>
    <property type="match status" value="1"/>
</dbReference>
<feature type="domain" description="SDH C-terminal" evidence="10">
    <location>
        <begin position="242"/>
        <end position="271"/>
    </location>
</feature>
<dbReference type="InterPro" id="IPR011342">
    <property type="entry name" value="Shikimate_DH"/>
</dbReference>
<evidence type="ECO:0000256" key="6">
    <source>
        <dbReference type="ARBA" id="ARBA00023141"/>
    </source>
</evidence>
<dbReference type="SUPFAM" id="SSF53223">
    <property type="entry name" value="Aminoacid dehydrogenase-like, N-terminal domain"/>
    <property type="match status" value="1"/>
</dbReference>
<feature type="binding site" evidence="8">
    <location>
        <position position="242"/>
    </location>
    <ligand>
        <name>NADP(+)</name>
        <dbReference type="ChEBI" id="CHEBI:58349"/>
    </ligand>
</feature>
<comment type="function">
    <text evidence="8">Involved in the biosynthesis of the chorismate, which leads to the biosynthesis of aromatic amino acids. Catalyzes the reversible NADPH linked reduction of 3-dehydroshikimate (DHSA) to yield shikimate (SA).</text>
</comment>
<accession>A0A931J2J7</accession>
<dbReference type="AlphaFoldDB" id="A0A931J2J7"/>
<evidence type="ECO:0000259" key="9">
    <source>
        <dbReference type="Pfam" id="PF08501"/>
    </source>
</evidence>
<evidence type="ECO:0000259" key="10">
    <source>
        <dbReference type="Pfam" id="PF18317"/>
    </source>
</evidence>
<keyword evidence="12" id="KW-1185">Reference proteome</keyword>
<keyword evidence="6 8" id="KW-0057">Aromatic amino acid biosynthesis</keyword>
<feature type="binding site" evidence="8">
    <location>
        <position position="80"/>
    </location>
    <ligand>
        <name>NADP(+)</name>
        <dbReference type="ChEBI" id="CHEBI:58349"/>
    </ligand>
</feature>
<comment type="similarity">
    <text evidence="8">Belongs to the shikimate dehydrogenase family.</text>
</comment>
<feature type="active site" description="Proton acceptor" evidence="8">
    <location>
        <position position="68"/>
    </location>
</feature>
<dbReference type="InterPro" id="IPR022893">
    <property type="entry name" value="Shikimate_DH_fam"/>
</dbReference>
<feature type="domain" description="Shikimate dehydrogenase substrate binding N-terminal" evidence="9">
    <location>
        <begin position="9"/>
        <end position="91"/>
    </location>
</feature>
<name>A0A931J2J7_9BURK</name>
<comment type="caution">
    <text evidence="8">Lacks conserved residue(s) required for the propagation of feature annotation.</text>
</comment>
<dbReference type="InterPro" id="IPR036291">
    <property type="entry name" value="NAD(P)-bd_dom_sf"/>
</dbReference>
<dbReference type="RefSeq" id="WP_198111355.1">
    <property type="nucleotide sequence ID" value="NZ_JAEDAK010000007.1"/>
</dbReference>
<dbReference type="NCBIfam" id="NF001310">
    <property type="entry name" value="PRK00258.1-2"/>
    <property type="match status" value="1"/>
</dbReference>
<dbReference type="Gene3D" id="3.40.50.10860">
    <property type="entry name" value="Leucine Dehydrogenase, chain A, domain 1"/>
    <property type="match status" value="1"/>
</dbReference>
<keyword evidence="4 8" id="KW-0521">NADP</keyword>
<comment type="subunit">
    <text evidence="8">Homodimer.</text>
</comment>
<evidence type="ECO:0000256" key="1">
    <source>
        <dbReference type="ARBA" id="ARBA00004871"/>
    </source>
</evidence>
<evidence type="ECO:0000313" key="12">
    <source>
        <dbReference type="Proteomes" id="UP000613266"/>
    </source>
</evidence>
<evidence type="ECO:0000313" key="11">
    <source>
        <dbReference type="EMBL" id="MBH9577583.1"/>
    </source>
</evidence>
<dbReference type="EMBL" id="JAEDAK010000007">
    <property type="protein sequence ID" value="MBH9577583.1"/>
    <property type="molecule type" value="Genomic_DNA"/>
</dbReference>
<dbReference type="GO" id="GO:0008652">
    <property type="term" value="P:amino acid biosynthetic process"/>
    <property type="evidence" value="ECO:0007669"/>
    <property type="project" value="UniProtKB-KW"/>
</dbReference>
<dbReference type="NCBIfam" id="TIGR00507">
    <property type="entry name" value="aroE"/>
    <property type="match status" value="1"/>
</dbReference>
<organism evidence="11 12">
    <name type="scientific">Inhella proteolytica</name>
    <dbReference type="NCBI Taxonomy" id="2795029"/>
    <lineage>
        <taxon>Bacteria</taxon>
        <taxon>Pseudomonadati</taxon>
        <taxon>Pseudomonadota</taxon>
        <taxon>Betaproteobacteria</taxon>
        <taxon>Burkholderiales</taxon>
        <taxon>Sphaerotilaceae</taxon>
        <taxon>Inhella</taxon>
    </lineage>
</organism>
<evidence type="ECO:0000256" key="5">
    <source>
        <dbReference type="ARBA" id="ARBA00023002"/>
    </source>
</evidence>
<evidence type="ECO:0000256" key="4">
    <source>
        <dbReference type="ARBA" id="ARBA00022857"/>
    </source>
</evidence>
<dbReference type="Gene3D" id="3.40.50.720">
    <property type="entry name" value="NAD(P)-binding Rossmann-like Domain"/>
    <property type="match status" value="1"/>
</dbReference>
<dbReference type="FunFam" id="3.40.50.10860:FF:000006">
    <property type="entry name" value="Shikimate dehydrogenase (NADP(+))"/>
    <property type="match status" value="1"/>
</dbReference>
<dbReference type="Proteomes" id="UP000613266">
    <property type="component" value="Unassembled WGS sequence"/>
</dbReference>
<keyword evidence="3 8" id="KW-0028">Amino-acid biosynthesis</keyword>
<dbReference type="GO" id="GO:0050661">
    <property type="term" value="F:NADP binding"/>
    <property type="evidence" value="ECO:0007669"/>
    <property type="project" value="InterPro"/>
</dbReference>
<feature type="binding site" evidence="8">
    <location>
        <begin position="130"/>
        <end position="134"/>
    </location>
    <ligand>
        <name>NADP(+)</name>
        <dbReference type="ChEBI" id="CHEBI:58349"/>
    </ligand>
</feature>
<dbReference type="Pfam" id="PF18317">
    <property type="entry name" value="SDH_C"/>
    <property type="match status" value="1"/>
</dbReference>
<dbReference type="SUPFAM" id="SSF51735">
    <property type="entry name" value="NAD(P)-binding Rossmann-fold domains"/>
    <property type="match status" value="1"/>
</dbReference>
<evidence type="ECO:0000256" key="7">
    <source>
        <dbReference type="ARBA" id="ARBA00049442"/>
    </source>
</evidence>
<comment type="pathway">
    <text evidence="1 8">Metabolic intermediate biosynthesis; chorismate biosynthesis; chorismate from D-erythrose 4-phosphate and phosphoenolpyruvate: step 4/7.</text>
</comment>
<dbReference type="GO" id="GO:0004764">
    <property type="term" value="F:shikimate 3-dehydrogenase (NADP+) activity"/>
    <property type="evidence" value="ECO:0007669"/>
    <property type="project" value="UniProtKB-UniRule"/>
</dbReference>
<dbReference type="GO" id="GO:0005829">
    <property type="term" value="C:cytosol"/>
    <property type="evidence" value="ECO:0007669"/>
    <property type="project" value="TreeGrafter"/>
</dbReference>
<feature type="binding site" evidence="8">
    <location>
        <position position="105"/>
    </location>
    <ligand>
        <name>shikimate</name>
        <dbReference type="ChEBI" id="CHEBI:36208"/>
    </ligand>
</feature>
<dbReference type="InterPro" id="IPR013708">
    <property type="entry name" value="Shikimate_DH-bd_N"/>
</dbReference>
<dbReference type="CDD" id="cd01065">
    <property type="entry name" value="NAD_bind_Shikimate_DH"/>
    <property type="match status" value="1"/>
</dbReference>
<reference evidence="11" key="1">
    <citation type="submission" date="2020-12" db="EMBL/GenBank/DDBJ databases">
        <title>The genome sequence of Inhella sp. 1Y17.</title>
        <authorList>
            <person name="Liu Y."/>
        </authorList>
    </citation>
    <scope>NUCLEOTIDE SEQUENCE</scope>
    <source>
        <strain evidence="11">1Y17</strain>
    </source>
</reference>
<feature type="binding site" evidence="8">
    <location>
        <position position="64"/>
    </location>
    <ligand>
        <name>shikimate</name>
        <dbReference type="ChEBI" id="CHEBI:36208"/>
    </ligand>
</feature>
<protein>
    <recommendedName>
        <fullName evidence="2 8">Shikimate dehydrogenase (NADP(+))</fullName>
        <shortName evidence="8">SDH</shortName>
        <ecNumber evidence="2 8">1.1.1.25</ecNumber>
    </recommendedName>
</protein>
<comment type="caution">
    <text evidence="11">The sequence shown here is derived from an EMBL/GenBank/DDBJ whole genome shotgun (WGS) entry which is preliminary data.</text>
</comment>
<dbReference type="PANTHER" id="PTHR21089:SF1">
    <property type="entry name" value="BIFUNCTIONAL 3-DEHYDROQUINATE DEHYDRATASE_SHIKIMATE DEHYDROGENASE, CHLOROPLASTIC"/>
    <property type="match status" value="1"/>
</dbReference>
<evidence type="ECO:0000256" key="3">
    <source>
        <dbReference type="ARBA" id="ARBA00022605"/>
    </source>
</evidence>
<feature type="binding site" evidence="8">
    <location>
        <begin position="17"/>
        <end position="19"/>
    </location>
    <ligand>
        <name>shikimate</name>
        <dbReference type="ChEBI" id="CHEBI:36208"/>
    </ligand>
</feature>
<sequence>MNELPFYAVLGHPIAHSRSPRIHVAFATQTGRPLRYEAIEAPLDGLAATLHRLHAQGLRGCNITLPFKPEALALAQRASERARRAGAANTLGWDDAGLLWADNTDGQGLVNDLLERAGFALAGRHLLILGAGGAVAGCLAPLIAAGPASITLSNRSADKVQALIERHADLGVTLHSLPWGAAPAHAFEGVINGTSTALGGGQLQLAPGLFAPEAWALDMVYGPAAAGFLQAAQAQGARVRDGLGMLVEQAALAFEAWQGLRPDTAPVFAALRAEVPQAC</sequence>
<dbReference type="GO" id="GO:0019632">
    <property type="term" value="P:shikimate metabolic process"/>
    <property type="evidence" value="ECO:0007669"/>
    <property type="project" value="InterPro"/>
</dbReference>
<gene>
    <name evidence="8 11" type="primary">aroE</name>
    <name evidence="11" type="ORF">I7X39_11790</name>
</gene>
<dbReference type="InterPro" id="IPR046346">
    <property type="entry name" value="Aminoacid_DH-like_N_sf"/>
</dbReference>
<dbReference type="InterPro" id="IPR041121">
    <property type="entry name" value="SDH_C"/>
</dbReference>
<keyword evidence="5 8" id="KW-0560">Oxidoreductase</keyword>
<evidence type="ECO:0000256" key="8">
    <source>
        <dbReference type="HAMAP-Rule" id="MF_00222"/>
    </source>
</evidence>
<dbReference type="HAMAP" id="MF_00222">
    <property type="entry name" value="Shikimate_DH_AroE"/>
    <property type="match status" value="1"/>
</dbReference>
<feature type="binding site" evidence="8">
    <location>
        <position position="219"/>
    </location>
    <ligand>
        <name>NADP(+)</name>
        <dbReference type="ChEBI" id="CHEBI:58349"/>
    </ligand>
</feature>
<evidence type="ECO:0000256" key="2">
    <source>
        <dbReference type="ARBA" id="ARBA00012962"/>
    </source>
</evidence>
<dbReference type="EC" id="1.1.1.25" evidence="2 8"/>
<feature type="binding site" evidence="8">
    <location>
        <position position="221"/>
    </location>
    <ligand>
        <name>shikimate</name>
        <dbReference type="ChEBI" id="CHEBI:36208"/>
    </ligand>
</feature>